<sequence length="321" mass="35597">MFEIKNLTITSASQKDLIKQIDLSIKPGEMLGLIGESGSGKSLTATALLGLLPSSLTIKTGSITFMNDEITSLSEKEMRQLRGKEVAFISQNYQSFFTPFIKIGKQFIEGIQSHIQIKKSEAKKLVLYWFNKVSLPAERVFNSYPHQLSGGQLQRAAIASAIMLKPKLIIADEPTTALDVLTGERILDLLKALQKELNCAVLLITHDLKHVMNRAEEIAVMYGGRIIESGRADNVCQDPAHPYTKLLFQSRLQLKKKVPDKLPAIYGEPGLTAEQGCPFALRCPYVYRVCNENPPTKKVSDHHWTACHAAVQGEVDQHVGN</sequence>
<evidence type="ECO:0000256" key="8">
    <source>
        <dbReference type="ARBA" id="ARBA00022967"/>
    </source>
</evidence>
<evidence type="ECO:0000259" key="10">
    <source>
        <dbReference type="PROSITE" id="PS50893"/>
    </source>
</evidence>
<dbReference type="Pfam" id="PF08352">
    <property type="entry name" value="oligo_HPY"/>
    <property type="match status" value="1"/>
</dbReference>
<dbReference type="EMBL" id="CP016761">
    <property type="protein sequence ID" value="ANX11546.1"/>
    <property type="molecule type" value="Genomic_DNA"/>
</dbReference>
<dbReference type="Proteomes" id="UP000077412">
    <property type="component" value="Chromosome"/>
</dbReference>
<dbReference type="Gene3D" id="3.40.50.300">
    <property type="entry name" value="P-loop containing nucleotide triphosphate hydrolases"/>
    <property type="match status" value="1"/>
</dbReference>
<keyword evidence="9" id="KW-0472">Membrane</keyword>
<dbReference type="InterPro" id="IPR003439">
    <property type="entry name" value="ABC_transporter-like_ATP-bd"/>
</dbReference>
<accession>A0A1B1Z228</accession>
<dbReference type="InterPro" id="IPR013563">
    <property type="entry name" value="Oligopep_ABC_C"/>
</dbReference>
<dbReference type="AlphaFoldDB" id="A0A1B1Z228"/>
<dbReference type="Pfam" id="PF00005">
    <property type="entry name" value="ABC_tran"/>
    <property type="match status" value="1"/>
</dbReference>
<keyword evidence="6" id="KW-0547">Nucleotide-binding</keyword>
<evidence type="ECO:0000256" key="3">
    <source>
        <dbReference type="ARBA" id="ARBA00022448"/>
    </source>
</evidence>
<dbReference type="PANTHER" id="PTHR43297">
    <property type="entry name" value="OLIGOPEPTIDE TRANSPORT ATP-BINDING PROTEIN APPD"/>
    <property type="match status" value="1"/>
</dbReference>
<dbReference type="SUPFAM" id="SSF52540">
    <property type="entry name" value="P-loop containing nucleoside triphosphate hydrolases"/>
    <property type="match status" value="1"/>
</dbReference>
<dbReference type="KEGG" id="far:ABE41_005960"/>
<dbReference type="CDD" id="cd03257">
    <property type="entry name" value="ABC_NikE_OppD_transporters"/>
    <property type="match status" value="1"/>
</dbReference>
<comment type="similarity">
    <text evidence="2">Belongs to the ABC transporter superfamily.</text>
</comment>
<comment type="subcellular location">
    <subcellularLocation>
        <location evidence="1">Cell membrane</location>
        <topology evidence="1">Peripheral membrane protein</topology>
    </subcellularLocation>
</comment>
<protein>
    <recommendedName>
        <fullName evidence="10">ABC transporter domain-containing protein</fullName>
    </recommendedName>
</protein>
<dbReference type="PROSITE" id="PS00211">
    <property type="entry name" value="ABC_TRANSPORTER_1"/>
    <property type="match status" value="1"/>
</dbReference>
<keyword evidence="4" id="KW-1003">Cell membrane</keyword>
<dbReference type="GO" id="GO:0005524">
    <property type="term" value="F:ATP binding"/>
    <property type="evidence" value="ECO:0007669"/>
    <property type="project" value="UniProtKB-KW"/>
</dbReference>
<dbReference type="PANTHER" id="PTHR43297:SF14">
    <property type="entry name" value="ATPASE AAA-TYPE CORE DOMAIN-CONTAINING PROTEIN"/>
    <property type="match status" value="1"/>
</dbReference>
<dbReference type="GO" id="GO:0015833">
    <property type="term" value="P:peptide transport"/>
    <property type="evidence" value="ECO:0007669"/>
    <property type="project" value="InterPro"/>
</dbReference>
<evidence type="ECO:0000313" key="11">
    <source>
        <dbReference type="EMBL" id="ANX11546.1"/>
    </source>
</evidence>
<dbReference type="GO" id="GO:0005886">
    <property type="term" value="C:plasma membrane"/>
    <property type="evidence" value="ECO:0007669"/>
    <property type="project" value="UniProtKB-SubCell"/>
</dbReference>
<keyword evidence="3" id="KW-0813">Transport</keyword>
<dbReference type="NCBIfam" id="TIGR01727">
    <property type="entry name" value="oligo_HPY"/>
    <property type="match status" value="1"/>
</dbReference>
<keyword evidence="12" id="KW-1185">Reference proteome</keyword>
<evidence type="ECO:0000256" key="9">
    <source>
        <dbReference type="ARBA" id="ARBA00023136"/>
    </source>
</evidence>
<evidence type="ECO:0000256" key="6">
    <source>
        <dbReference type="ARBA" id="ARBA00022741"/>
    </source>
</evidence>
<evidence type="ECO:0000256" key="4">
    <source>
        <dbReference type="ARBA" id="ARBA00022475"/>
    </source>
</evidence>
<evidence type="ECO:0000256" key="1">
    <source>
        <dbReference type="ARBA" id="ARBA00004202"/>
    </source>
</evidence>
<evidence type="ECO:0000313" key="12">
    <source>
        <dbReference type="Proteomes" id="UP000077412"/>
    </source>
</evidence>
<keyword evidence="5" id="KW-0997">Cell inner membrane</keyword>
<reference evidence="11 12" key="1">
    <citation type="submission" date="2016-08" db="EMBL/GenBank/DDBJ databases">
        <title>Complete genome sequence of Fictibacillus arsenicus G25-54, a strain with toxicity to nematodes and a potential arsenic-resistance activity.</title>
        <authorList>
            <person name="Zheng Z."/>
        </authorList>
    </citation>
    <scope>NUCLEOTIDE SEQUENCE [LARGE SCALE GENOMIC DNA]</scope>
    <source>
        <strain evidence="11 12">G25-54</strain>
    </source>
</reference>
<dbReference type="InterPro" id="IPR003593">
    <property type="entry name" value="AAA+_ATPase"/>
</dbReference>
<name>A0A1B1Z228_9BACL</name>
<dbReference type="STRING" id="255247.ABE41_005960"/>
<dbReference type="PROSITE" id="PS50893">
    <property type="entry name" value="ABC_TRANSPORTER_2"/>
    <property type="match status" value="1"/>
</dbReference>
<evidence type="ECO:0000256" key="7">
    <source>
        <dbReference type="ARBA" id="ARBA00022840"/>
    </source>
</evidence>
<evidence type="ECO:0000256" key="2">
    <source>
        <dbReference type="ARBA" id="ARBA00005417"/>
    </source>
</evidence>
<dbReference type="InterPro" id="IPR027417">
    <property type="entry name" value="P-loop_NTPase"/>
</dbReference>
<keyword evidence="8" id="KW-1278">Translocase</keyword>
<proteinExistence type="inferred from homology"/>
<gene>
    <name evidence="11" type="ORF">ABE41_005960</name>
</gene>
<dbReference type="InterPro" id="IPR017871">
    <property type="entry name" value="ABC_transporter-like_CS"/>
</dbReference>
<keyword evidence="7" id="KW-0067">ATP-binding</keyword>
<dbReference type="SMART" id="SM00382">
    <property type="entry name" value="AAA"/>
    <property type="match status" value="1"/>
</dbReference>
<dbReference type="InterPro" id="IPR050388">
    <property type="entry name" value="ABC_Ni/Peptide_Import"/>
</dbReference>
<organism evidence="11 12">
    <name type="scientific">Fictibacillus arsenicus</name>
    <dbReference type="NCBI Taxonomy" id="255247"/>
    <lineage>
        <taxon>Bacteria</taxon>
        <taxon>Bacillati</taxon>
        <taxon>Bacillota</taxon>
        <taxon>Bacilli</taxon>
        <taxon>Bacillales</taxon>
        <taxon>Fictibacillaceae</taxon>
        <taxon>Fictibacillus</taxon>
    </lineage>
</organism>
<evidence type="ECO:0000256" key="5">
    <source>
        <dbReference type="ARBA" id="ARBA00022519"/>
    </source>
</evidence>
<feature type="domain" description="ABC transporter" evidence="10">
    <location>
        <begin position="2"/>
        <end position="248"/>
    </location>
</feature>
<dbReference type="GO" id="GO:0016887">
    <property type="term" value="F:ATP hydrolysis activity"/>
    <property type="evidence" value="ECO:0007669"/>
    <property type="project" value="InterPro"/>
</dbReference>